<keyword evidence="2" id="KW-0732">Signal</keyword>
<organism evidence="3 4">
    <name type="scientific">Candidatus Caccalectryoclostridium excrementigallinarum</name>
    <dbReference type="NCBI Taxonomy" id="2840710"/>
    <lineage>
        <taxon>Bacteria</taxon>
        <taxon>Bacillati</taxon>
        <taxon>Bacillota</taxon>
        <taxon>Clostridia</taxon>
        <taxon>Christensenellales</taxon>
        <taxon>Christensenellaceae</taxon>
        <taxon>Christensenellaceae incertae sedis</taxon>
        <taxon>Candidatus Caccalectryoclostridium</taxon>
    </lineage>
</organism>
<protein>
    <submittedName>
        <fullName evidence="3">Leucine-rich repeat protein</fullName>
    </submittedName>
</protein>
<name>A0A9D1SJW9_9FIRM</name>
<dbReference type="PANTHER" id="PTHR45661">
    <property type="entry name" value="SURFACE ANTIGEN"/>
    <property type="match status" value="1"/>
</dbReference>
<evidence type="ECO:0000313" key="4">
    <source>
        <dbReference type="Proteomes" id="UP000824145"/>
    </source>
</evidence>
<feature type="chain" id="PRO_5039195637" evidence="2">
    <location>
        <begin position="27"/>
        <end position="597"/>
    </location>
</feature>
<reference evidence="3" key="1">
    <citation type="submission" date="2020-10" db="EMBL/GenBank/DDBJ databases">
        <authorList>
            <person name="Gilroy R."/>
        </authorList>
    </citation>
    <scope>NUCLEOTIDE SEQUENCE</scope>
    <source>
        <strain evidence="3">9366</strain>
    </source>
</reference>
<sequence length="597" mass="63674">MKGKRTIILLTVMVTALLAALLAACAPEQYTIEFDPAGGTLDVSNMVVEEGVSLDLSAIIPEREGYEFGGWKDESGGAATLIVVNSDMKFTASWTPLASTVTYYVNGEVYASEERVTGEVFTPIEYAGEEGEFFGWYLDAAMTVKGASSITASPKSTALYGVFINDDNFANTFVYTSSQTAVTIEGIKAHAEVIYIPSSYDGLEVKVGRSAFENEESLKRIYVGAAVTIEEGAFAGSGVTDVYLNGGNYSIKNSALYNGNTLLFLLAGASGDYVVSDDTSEIAAYAFAGRKNITSVTIPSSVSAVGARAFADCEEGLKITLQALPGGNFHADWNCKSYDGEEKFSYVLHSSGKSDEGYVYVLRGGRAYILDYVGSESELVLPRTIDGCALVGIERAAFAENDESEIRITSIIFPDTLQYIGESAFSGCGYLTSVEFPLSLQSLGASAFAGCVSLDKAVFTSSSTIIAPAAFADCLSLSEVMLPSALKEIAEDMFANCSSLKEIKLPETLTAIGMGAFYASGIKQISIPASVESIEEHAFEQTGSIDDPESFGRPVVFVLTGGLNGREFDWDAITGGFPYEIKQNSCHGFLAKILVLW</sequence>
<accession>A0A9D1SJW9</accession>
<comment type="subcellular location">
    <subcellularLocation>
        <location evidence="1">Cell envelope</location>
    </subcellularLocation>
</comment>
<dbReference type="Pfam" id="PF13306">
    <property type="entry name" value="LRR_5"/>
    <property type="match status" value="3"/>
</dbReference>
<dbReference type="SUPFAM" id="SSF52058">
    <property type="entry name" value="L domain-like"/>
    <property type="match status" value="1"/>
</dbReference>
<dbReference type="AlphaFoldDB" id="A0A9D1SJW9"/>
<evidence type="ECO:0000256" key="1">
    <source>
        <dbReference type="ARBA" id="ARBA00004196"/>
    </source>
</evidence>
<feature type="signal peptide" evidence="2">
    <location>
        <begin position="1"/>
        <end position="26"/>
    </location>
</feature>
<dbReference type="Proteomes" id="UP000824145">
    <property type="component" value="Unassembled WGS sequence"/>
</dbReference>
<dbReference type="Gene3D" id="3.80.10.10">
    <property type="entry name" value="Ribonuclease Inhibitor"/>
    <property type="match status" value="2"/>
</dbReference>
<dbReference type="PROSITE" id="PS51257">
    <property type="entry name" value="PROKAR_LIPOPROTEIN"/>
    <property type="match status" value="1"/>
</dbReference>
<dbReference type="InterPro" id="IPR013378">
    <property type="entry name" value="InlB-like_B-rpt"/>
</dbReference>
<evidence type="ECO:0000313" key="3">
    <source>
        <dbReference type="EMBL" id="HIU63214.1"/>
    </source>
</evidence>
<dbReference type="InterPro" id="IPR032675">
    <property type="entry name" value="LRR_dom_sf"/>
</dbReference>
<proteinExistence type="predicted"/>
<dbReference type="EMBL" id="DVNJ01000031">
    <property type="protein sequence ID" value="HIU63214.1"/>
    <property type="molecule type" value="Genomic_DNA"/>
</dbReference>
<dbReference type="PANTHER" id="PTHR45661:SF3">
    <property type="entry name" value="IG-LIKE DOMAIN-CONTAINING PROTEIN"/>
    <property type="match status" value="1"/>
</dbReference>
<gene>
    <name evidence="3" type="ORF">IAB07_05565</name>
</gene>
<comment type="caution">
    <text evidence="3">The sequence shown here is derived from an EMBL/GenBank/DDBJ whole genome shotgun (WGS) entry which is preliminary data.</text>
</comment>
<dbReference type="Pfam" id="PF09479">
    <property type="entry name" value="Flg_new"/>
    <property type="match status" value="1"/>
</dbReference>
<dbReference type="GO" id="GO:0030313">
    <property type="term" value="C:cell envelope"/>
    <property type="evidence" value="ECO:0007669"/>
    <property type="project" value="UniProtKB-SubCell"/>
</dbReference>
<evidence type="ECO:0000256" key="2">
    <source>
        <dbReference type="SAM" id="SignalP"/>
    </source>
</evidence>
<dbReference type="InterPro" id="IPR026906">
    <property type="entry name" value="LRR_5"/>
</dbReference>
<reference evidence="3" key="2">
    <citation type="journal article" date="2021" name="PeerJ">
        <title>Extensive microbial diversity within the chicken gut microbiome revealed by metagenomics and culture.</title>
        <authorList>
            <person name="Gilroy R."/>
            <person name="Ravi A."/>
            <person name="Getino M."/>
            <person name="Pursley I."/>
            <person name="Horton D.L."/>
            <person name="Alikhan N.F."/>
            <person name="Baker D."/>
            <person name="Gharbi K."/>
            <person name="Hall N."/>
            <person name="Watson M."/>
            <person name="Adriaenssens E.M."/>
            <person name="Foster-Nyarko E."/>
            <person name="Jarju S."/>
            <person name="Secka A."/>
            <person name="Antonio M."/>
            <person name="Oren A."/>
            <person name="Chaudhuri R.R."/>
            <person name="La Ragione R."/>
            <person name="Hildebrand F."/>
            <person name="Pallen M.J."/>
        </authorList>
    </citation>
    <scope>NUCLEOTIDE SEQUENCE</scope>
    <source>
        <strain evidence="3">9366</strain>
    </source>
</reference>
<dbReference type="InterPro" id="IPR053139">
    <property type="entry name" value="Surface_bspA-like"/>
</dbReference>
<dbReference type="InterPro" id="IPR042229">
    <property type="entry name" value="Listeria/Bacterioides_rpt_sf"/>
</dbReference>
<dbReference type="Gene3D" id="2.60.40.4270">
    <property type="entry name" value="Listeria-Bacteroides repeat domain"/>
    <property type="match status" value="1"/>
</dbReference>